<dbReference type="PANTHER" id="PTHR13734">
    <property type="entry name" value="TRNA-NUCLEOTIDYLTRANSFERASE"/>
    <property type="match status" value="1"/>
</dbReference>
<evidence type="ECO:0000256" key="2">
    <source>
        <dbReference type="ARBA" id="ARBA00022679"/>
    </source>
</evidence>
<comment type="caution">
    <text evidence="7">The sequence shown here is derived from an EMBL/GenBank/DDBJ whole genome shotgun (WGS) entry which is preliminary data.</text>
</comment>
<dbReference type="Gene3D" id="1.10.3090.10">
    <property type="entry name" value="cca-adding enzyme, domain 2"/>
    <property type="match status" value="1"/>
</dbReference>
<name>A0ABQ6M4M2_9STRA</name>
<sequence length="547" mass="59180">MVVAEAPADAEADAEASASTSASTPADAIVDVDVALDNMNGREFADLVNRHLALQGSSEINVGMVLANPEKSKHLETATMKVGRFWVDFVNLRAESYASDSRIPSGVRIGTPEEDAFRRDLTINSLFYNLASNEIEDLTGRGLSDLRAGVIDTPLPPETTFLDDPLRVLRAVRFAARLQFVLSPRLRAAASSEEVREALAEKVSRERVGGEVDLMMRSLDPVGAMRLIASTLDLGPVVFPLPASLPPETRQAAYDRGLDVLAAAHDYLTSRCPPRAPLHSPLGFCEPPPSRHPPGDVRRLLWYAAFLSPFRELDAALPPPPAPGRGKARRERPLAEEALFGSLKRPARDAADVLRVQEAAAGFSRLLEGGGDLSATAVLLADVEVERDGGTGFGGGGRVNGKEVDGETRSDPIWRHAMELRAAIAAILIRAGPLWRAGFVLSLSERLADLPSLVPTGDLELLQEAEEREIGRYDALAAALVKLELERVWEEPPLVDGGQIMRLLGAVPKGPGFKQVVDAGRQWQLMHPEGTRAELEAWLKAEFPAFL</sequence>
<dbReference type="EMBL" id="BRYB01001155">
    <property type="protein sequence ID" value="GMI19315.1"/>
    <property type="molecule type" value="Genomic_DNA"/>
</dbReference>
<dbReference type="SUPFAM" id="SSF81891">
    <property type="entry name" value="Poly A polymerase C-terminal region-like"/>
    <property type="match status" value="1"/>
</dbReference>
<dbReference type="Gene3D" id="3.30.460.10">
    <property type="entry name" value="Beta Polymerase, domain 2"/>
    <property type="match status" value="1"/>
</dbReference>
<evidence type="ECO:0000256" key="3">
    <source>
        <dbReference type="ARBA" id="ARBA00022884"/>
    </source>
</evidence>
<evidence type="ECO:0000313" key="8">
    <source>
        <dbReference type="Proteomes" id="UP001165060"/>
    </source>
</evidence>
<accession>A0ABQ6M4M2</accession>
<feature type="region of interest" description="Disordered" evidence="5">
    <location>
        <begin position="1"/>
        <end position="22"/>
    </location>
</feature>
<organism evidence="7 8">
    <name type="scientific">Tetraparma gracilis</name>
    <dbReference type="NCBI Taxonomy" id="2962635"/>
    <lineage>
        <taxon>Eukaryota</taxon>
        <taxon>Sar</taxon>
        <taxon>Stramenopiles</taxon>
        <taxon>Ochrophyta</taxon>
        <taxon>Bolidophyceae</taxon>
        <taxon>Parmales</taxon>
        <taxon>Triparmaceae</taxon>
        <taxon>Tetraparma</taxon>
    </lineage>
</organism>
<evidence type="ECO:0000256" key="1">
    <source>
        <dbReference type="ARBA" id="ARBA00007265"/>
    </source>
</evidence>
<dbReference type="InterPro" id="IPR043519">
    <property type="entry name" value="NT_sf"/>
</dbReference>
<keyword evidence="3 4" id="KW-0694">RNA-binding</keyword>
<reference evidence="7 8" key="1">
    <citation type="journal article" date="2023" name="Commun. Biol.">
        <title>Genome analysis of Parmales, the sister group of diatoms, reveals the evolutionary specialization of diatoms from phago-mixotrophs to photoautotrophs.</title>
        <authorList>
            <person name="Ban H."/>
            <person name="Sato S."/>
            <person name="Yoshikawa S."/>
            <person name="Yamada K."/>
            <person name="Nakamura Y."/>
            <person name="Ichinomiya M."/>
            <person name="Sato N."/>
            <person name="Blanc-Mathieu R."/>
            <person name="Endo H."/>
            <person name="Kuwata A."/>
            <person name="Ogata H."/>
        </authorList>
    </citation>
    <scope>NUCLEOTIDE SEQUENCE [LARGE SCALE GENOMIC DNA]</scope>
</reference>
<comment type="similarity">
    <text evidence="1 4">Belongs to the tRNA nucleotidyltransferase/poly(A) polymerase family.</text>
</comment>
<gene>
    <name evidence="7" type="ORF">TeGR_g7787</name>
</gene>
<evidence type="ECO:0000259" key="6">
    <source>
        <dbReference type="Pfam" id="PF01743"/>
    </source>
</evidence>
<feature type="domain" description="Poly A polymerase head" evidence="6">
    <location>
        <begin position="30"/>
        <end position="151"/>
    </location>
</feature>
<proteinExistence type="inferred from homology"/>
<dbReference type="Proteomes" id="UP001165060">
    <property type="component" value="Unassembled WGS sequence"/>
</dbReference>
<dbReference type="InterPro" id="IPR002646">
    <property type="entry name" value="PolA_pol_head_dom"/>
</dbReference>
<evidence type="ECO:0000256" key="4">
    <source>
        <dbReference type="RuleBase" id="RU003953"/>
    </source>
</evidence>
<keyword evidence="8" id="KW-1185">Reference proteome</keyword>
<keyword evidence="2 4" id="KW-0808">Transferase</keyword>
<evidence type="ECO:0000256" key="5">
    <source>
        <dbReference type="SAM" id="MobiDB-lite"/>
    </source>
</evidence>
<protein>
    <recommendedName>
        <fullName evidence="6">Poly A polymerase head domain-containing protein</fullName>
    </recommendedName>
</protein>
<dbReference type="Pfam" id="PF01743">
    <property type="entry name" value="PolyA_pol"/>
    <property type="match status" value="1"/>
</dbReference>
<dbReference type="SUPFAM" id="SSF81301">
    <property type="entry name" value="Nucleotidyltransferase"/>
    <property type="match status" value="1"/>
</dbReference>
<evidence type="ECO:0000313" key="7">
    <source>
        <dbReference type="EMBL" id="GMI19315.1"/>
    </source>
</evidence>
<dbReference type="PANTHER" id="PTHR13734:SF5">
    <property type="entry name" value="CCA TRNA NUCLEOTIDYLTRANSFERASE, MITOCHONDRIAL"/>
    <property type="match status" value="1"/>
</dbReference>